<reference evidence="2" key="1">
    <citation type="submission" date="2020-06" db="EMBL/GenBank/DDBJ databases">
        <title>Draft genome of Bugula neritina, a colonial animal packing powerful symbionts and potential medicines.</title>
        <authorList>
            <person name="Rayko M."/>
        </authorList>
    </citation>
    <scope>NUCLEOTIDE SEQUENCE [LARGE SCALE GENOMIC DNA]</scope>
    <source>
        <strain evidence="2">Kwan_BN1</strain>
    </source>
</reference>
<dbReference type="Gene3D" id="3.50.4.10">
    <property type="entry name" value="Hepatocyte Growth Factor"/>
    <property type="match status" value="1"/>
</dbReference>
<dbReference type="EMBL" id="VXIV02003450">
    <property type="protein sequence ID" value="KAF6016922.1"/>
    <property type="molecule type" value="Genomic_DNA"/>
</dbReference>
<name>A0A7J7ISK8_BUGNE</name>
<keyword evidence="3" id="KW-1185">Reference proteome</keyword>
<dbReference type="Pfam" id="PF00024">
    <property type="entry name" value="PAN_1"/>
    <property type="match status" value="1"/>
</dbReference>
<sequence length="106" mass="11920">MIVLHICVIFIAVLSVQLTALAVFGYHTGLYKSYLLPESPSNISQHDSGTAISTFHCAYGCTQREECNEFTYHRRTKICSYKSCVNPNLYPEGQGDDLVFTSEMML</sequence>
<gene>
    <name evidence="2" type="ORF">EB796_024762</name>
</gene>
<comment type="caution">
    <text evidence="2">The sequence shown here is derived from an EMBL/GenBank/DDBJ whole genome shotgun (WGS) entry which is preliminary data.</text>
</comment>
<dbReference type="InterPro" id="IPR003609">
    <property type="entry name" value="Pan_app"/>
</dbReference>
<dbReference type="Proteomes" id="UP000593567">
    <property type="component" value="Unassembled WGS sequence"/>
</dbReference>
<evidence type="ECO:0000259" key="1">
    <source>
        <dbReference type="Pfam" id="PF00024"/>
    </source>
</evidence>
<feature type="domain" description="Apple" evidence="1">
    <location>
        <begin position="51"/>
        <end position="83"/>
    </location>
</feature>
<evidence type="ECO:0000313" key="2">
    <source>
        <dbReference type="EMBL" id="KAF6016922.1"/>
    </source>
</evidence>
<organism evidence="2 3">
    <name type="scientific">Bugula neritina</name>
    <name type="common">Brown bryozoan</name>
    <name type="synonym">Sertularia neritina</name>
    <dbReference type="NCBI Taxonomy" id="10212"/>
    <lineage>
        <taxon>Eukaryota</taxon>
        <taxon>Metazoa</taxon>
        <taxon>Spiralia</taxon>
        <taxon>Lophotrochozoa</taxon>
        <taxon>Bryozoa</taxon>
        <taxon>Gymnolaemata</taxon>
        <taxon>Cheilostomatida</taxon>
        <taxon>Flustrina</taxon>
        <taxon>Buguloidea</taxon>
        <taxon>Bugulidae</taxon>
        <taxon>Bugula</taxon>
    </lineage>
</organism>
<accession>A0A7J7ISK8</accession>
<evidence type="ECO:0000313" key="3">
    <source>
        <dbReference type="Proteomes" id="UP000593567"/>
    </source>
</evidence>
<protein>
    <recommendedName>
        <fullName evidence="1">Apple domain-containing protein</fullName>
    </recommendedName>
</protein>
<proteinExistence type="predicted"/>
<dbReference type="AlphaFoldDB" id="A0A7J7ISK8"/>